<name>A0AAW2F2D8_9HYME</name>
<dbReference type="AlphaFoldDB" id="A0AAW2F2D8"/>
<evidence type="ECO:0000313" key="2">
    <source>
        <dbReference type="EMBL" id="KAL0108087.1"/>
    </source>
</evidence>
<protein>
    <submittedName>
        <fullName evidence="2">Uncharacterized protein</fullName>
    </submittedName>
</protein>
<reference evidence="2 3" key="1">
    <citation type="submission" date="2023-03" db="EMBL/GenBank/DDBJ databases">
        <title>High recombination rates correlate with genetic variation in Cardiocondyla obscurior ants.</title>
        <authorList>
            <person name="Errbii M."/>
        </authorList>
    </citation>
    <scope>NUCLEOTIDE SEQUENCE [LARGE SCALE GENOMIC DNA]</scope>
    <source>
        <strain evidence="2">Alpha-2009</strain>
        <tissue evidence="2">Whole body</tissue>
    </source>
</reference>
<evidence type="ECO:0000313" key="3">
    <source>
        <dbReference type="Proteomes" id="UP001430953"/>
    </source>
</evidence>
<organism evidence="2 3">
    <name type="scientific">Cardiocondyla obscurior</name>
    <dbReference type="NCBI Taxonomy" id="286306"/>
    <lineage>
        <taxon>Eukaryota</taxon>
        <taxon>Metazoa</taxon>
        <taxon>Ecdysozoa</taxon>
        <taxon>Arthropoda</taxon>
        <taxon>Hexapoda</taxon>
        <taxon>Insecta</taxon>
        <taxon>Pterygota</taxon>
        <taxon>Neoptera</taxon>
        <taxon>Endopterygota</taxon>
        <taxon>Hymenoptera</taxon>
        <taxon>Apocrita</taxon>
        <taxon>Aculeata</taxon>
        <taxon>Formicoidea</taxon>
        <taxon>Formicidae</taxon>
        <taxon>Myrmicinae</taxon>
        <taxon>Cardiocondyla</taxon>
    </lineage>
</organism>
<gene>
    <name evidence="2" type="ORF">PUN28_014995</name>
</gene>
<evidence type="ECO:0000256" key="1">
    <source>
        <dbReference type="SAM" id="MobiDB-lite"/>
    </source>
</evidence>
<dbReference type="EMBL" id="JADYXP020000016">
    <property type="protein sequence ID" value="KAL0108087.1"/>
    <property type="molecule type" value="Genomic_DNA"/>
</dbReference>
<accession>A0AAW2F2D8</accession>
<sequence>MRTRKGERETEIRKIRRCDGEWSRDGGGCSHWATSREDLYHSARTHTLLHLTYAKRGPRRSPSAQINVTGKQKRSLPPLGGPWTPARAGALSSASSRPVPLGPAFAPPLRPPRKGQPYFSDVIDTKARSRVEGRRGRATRKVPRRGVPELAGFTRAVTKHLLSLAAAPRSRLPQARLPLVCYCLFFHRLSPSRSPFLPLLVRRRCVFLRPGSCLFDRSGIAPLPYRSTVPIVRQLSACVYLLSRVTTLIQKSQSIPVSSRLPETSAVLRSACSSGEFWFRLQNKETS</sequence>
<feature type="compositionally biased region" description="Low complexity" evidence="1">
    <location>
        <begin position="86"/>
        <end position="97"/>
    </location>
</feature>
<keyword evidence="3" id="KW-1185">Reference proteome</keyword>
<dbReference type="Proteomes" id="UP001430953">
    <property type="component" value="Unassembled WGS sequence"/>
</dbReference>
<proteinExistence type="predicted"/>
<feature type="region of interest" description="Disordered" evidence="1">
    <location>
        <begin position="57"/>
        <end position="98"/>
    </location>
</feature>
<comment type="caution">
    <text evidence="2">The sequence shown here is derived from an EMBL/GenBank/DDBJ whole genome shotgun (WGS) entry which is preliminary data.</text>
</comment>